<comment type="caution">
    <text evidence="6">The sequence shown here is derived from an EMBL/GenBank/DDBJ whole genome shotgun (WGS) entry which is preliminary data.</text>
</comment>
<evidence type="ECO:0000256" key="2">
    <source>
        <dbReference type="ARBA" id="ARBA00022723"/>
    </source>
</evidence>
<dbReference type="InterPro" id="IPR036922">
    <property type="entry name" value="Rieske_2Fe-2S_sf"/>
</dbReference>
<keyword evidence="7" id="KW-1185">Reference proteome</keyword>
<dbReference type="InterPro" id="IPR017941">
    <property type="entry name" value="Rieske_2Fe-2S"/>
</dbReference>
<dbReference type="EMBL" id="BMYP01000013">
    <property type="protein sequence ID" value="GHD75417.1"/>
    <property type="molecule type" value="Genomic_DNA"/>
</dbReference>
<keyword evidence="1" id="KW-0001">2Fe-2S</keyword>
<proteinExistence type="predicted"/>
<feature type="domain" description="Rieske" evidence="5">
    <location>
        <begin position="7"/>
        <end position="113"/>
    </location>
</feature>
<keyword evidence="4" id="KW-0411">Iron-sulfur</keyword>
<dbReference type="SUPFAM" id="SSF50022">
    <property type="entry name" value="ISP domain"/>
    <property type="match status" value="1"/>
</dbReference>
<dbReference type="PANTHER" id="PTHR40261:SF1">
    <property type="entry name" value="RIESKE DOMAIN-CONTAINING PROTEIN"/>
    <property type="match status" value="1"/>
</dbReference>
<evidence type="ECO:0000313" key="7">
    <source>
        <dbReference type="Proteomes" id="UP000662678"/>
    </source>
</evidence>
<dbReference type="CDD" id="cd03467">
    <property type="entry name" value="Rieske"/>
    <property type="match status" value="1"/>
</dbReference>
<dbReference type="Proteomes" id="UP000662678">
    <property type="component" value="Unassembled WGS sequence"/>
</dbReference>
<keyword evidence="2" id="KW-0479">Metal-binding</keyword>
<evidence type="ECO:0000256" key="1">
    <source>
        <dbReference type="ARBA" id="ARBA00022714"/>
    </source>
</evidence>
<protein>
    <recommendedName>
        <fullName evidence="5">Rieske domain-containing protein</fullName>
    </recommendedName>
</protein>
<evidence type="ECO:0000313" key="6">
    <source>
        <dbReference type="EMBL" id="GHD75417.1"/>
    </source>
</evidence>
<gene>
    <name evidence="6" type="ORF">GCM10011419_12980</name>
</gene>
<sequence>MADPAAQLICNTDALQDGGKGVRFEIRWHGETAAAFVIRHGGVVYGYLNRCRHVPVELDWQAGRFFDGDGDYLVCSMHGALYLPDNGYCVAGPCRGLSLQSLAIIEREGRIYYLLCRKPAAPDAPCGQRCARLRQAWNKNPDGSAS</sequence>
<accession>A0ABQ3H9H3</accession>
<dbReference type="PROSITE" id="PS51296">
    <property type="entry name" value="RIESKE"/>
    <property type="match status" value="1"/>
</dbReference>
<dbReference type="RefSeq" id="WP_189352840.1">
    <property type="nucleotide sequence ID" value="NZ_BMYP01000013.1"/>
</dbReference>
<evidence type="ECO:0000256" key="3">
    <source>
        <dbReference type="ARBA" id="ARBA00023004"/>
    </source>
</evidence>
<evidence type="ECO:0000259" key="5">
    <source>
        <dbReference type="PROSITE" id="PS51296"/>
    </source>
</evidence>
<reference evidence="7" key="1">
    <citation type="journal article" date="2019" name="Int. J. Syst. Evol. Microbiol.">
        <title>The Global Catalogue of Microorganisms (GCM) 10K type strain sequencing project: providing services to taxonomists for standard genome sequencing and annotation.</title>
        <authorList>
            <consortium name="The Broad Institute Genomics Platform"/>
            <consortium name="The Broad Institute Genome Sequencing Center for Infectious Disease"/>
            <person name="Wu L."/>
            <person name="Ma J."/>
        </authorList>
    </citation>
    <scope>NUCLEOTIDE SEQUENCE [LARGE SCALE GENOMIC DNA]</scope>
    <source>
        <strain evidence="7">KCTC 23713</strain>
    </source>
</reference>
<dbReference type="Gene3D" id="2.102.10.10">
    <property type="entry name" value="Rieske [2Fe-2S] iron-sulphur domain"/>
    <property type="match status" value="1"/>
</dbReference>
<dbReference type="PANTHER" id="PTHR40261">
    <property type="match status" value="1"/>
</dbReference>
<organism evidence="6 7">
    <name type="scientific">Vogesella fluminis</name>
    <dbReference type="NCBI Taxonomy" id="1069161"/>
    <lineage>
        <taxon>Bacteria</taxon>
        <taxon>Pseudomonadati</taxon>
        <taxon>Pseudomonadota</taxon>
        <taxon>Betaproteobacteria</taxon>
        <taxon>Neisseriales</taxon>
        <taxon>Chromobacteriaceae</taxon>
        <taxon>Vogesella</taxon>
    </lineage>
</organism>
<keyword evidence="3" id="KW-0408">Iron</keyword>
<evidence type="ECO:0000256" key="4">
    <source>
        <dbReference type="ARBA" id="ARBA00023014"/>
    </source>
</evidence>
<name>A0ABQ3H9H3_9NEIS</name>
<dbReference type="Pfam" id="PF00355">
    <property type="entry name" value="Rieske"/>
    <property type="match status" value="1"/>
</dbReference>